<organism evidence="3">
    <name type="scientific">hydrothermal vent metagenome</name>
    <dbReference type="NCBI Taxonomy" id="652676"/>
    <lineage>
        <taxon>unclassified sequences</taxon>
        <taxon>metagenomes</taxon>
        <taxon>ecological metagenomes</taxon>
    </lineage>
</organism>
<dbReference type="InterPro" id="IPR029058">
    <property type="entry name" value="AB_hydrolase_fold"/>
</dbReference>
<dbReference type="SUPFAM" id="SSF53474">
    <property type="entry name" value="alpha/beta-Hydrolases"/>
    <property type="match status" value="2"/>
</dbReference>
<evidence type="ECO:0000259" key="2">
    <source>
        <dbReference type="Pfam" id="PF12146"/>
    </source>
</evidence>
<sequence>MNNHTPFSNNFYSVKRYPFYFGSKEKPLLGWLHTTSAQQHSSTGIIICPPLAVEYMNSYRSLRYIADYFALAGIPAIRFDYHGTGDSSGIEEDDNRLDNWLWSINQAIEQLKTLTGCEKFGLFGFRMGATLASLVAKTTPTEFLILWAALDSGKKYIREIKLLQMTSKIQPNNQNESLLEAGGMGYWAQTADDLGKINLTKMTPQAKRILIVPRDEQATDTKLLQAWKQHDLNIEQINDVGSAQMLVDAHQTIVPHQAIQNVIQWVQKDLDKNTISNPIQSIQQKIARYADITHINGCSSTSQENQTVRESIFYYGADNQHFAILTETEKSKKSALPTVIIANSGANHRVGPSRLYVLIARELSLMGFRCLRVDVPGIGDSIAPNQELENIEYITSSSKRILEVIEALQCNSNSQFILMGLCSGAYFSFHAALDLTKINITESILINPLTFYWDEGMSEHNSPTKHFSTWNWYKKALASPNSWIKLLKGKIDFKSLFQAVKNRVEIRLMSKLSHITQNETVKNANKHRHQLGLDLAKIANNNTHIQFILARNDPGYDILMTNAGKTVKKLQKTNKINIAFVENADHTFSKYKPRCKTIHTLVQLLKDRYHLPPKNNNF</sequence>
<dbReference type="PANTHER" id="PTHR42886">
    <property type="entry name" value="RE40534P-RELATED"/>
    <property type="match status" value="1"/>
</dbReference>
<evidence type="ECO:0000259" key="1">
    <source>
        <dbReference type="Pfam" id="PF00561"/>
    </source>
</evidence>
<dbReference type="EMBL" id="UOFT01000028">
    <property type="protein sequence ID" value="VAW92768.1"/>
    <property type="molecule type" value="Genomic_DNA"/>
</dbReference>
<dbReference type="Gene3D" id="3.40.50.1820">
    <property type="entry name" value="alpha/beta hydrolase"/>
    <property type="match status" value="2"/>
</dbReference>
<evidence type="ECO:0000313" key="3">
    <source>
        <dbReference type="EMBL" id="VAW92768.1"/>
    </source>
</evidence>
<dbReference type="Pfam" id="PF12146">
    <property type="entry name" value="Hydrolase_4"/>
    <property type="match status" value="1"/>
</dbReference>
<feature type="domain" description="AB hydrolase-1" evidence="1">
    <location>
        <begin position="337"/>
        <end position="454"/>
    </location>
</feature>
<protein>
    <submittedName>
        <fullName evidence="3">Uncharacterized protein</fullName>
    </submittedName>
</protein>
<proteinExistence type="predicted"/>
<dbReference type="PANTHER" id="PTHR42886:SF29">
    <property type="entry name" value="PUMMELIG, ISOFORM A"/>
    <property type="match status" value="1"/>
</dbReference>
<feature type="domain" description="Serine aminopeptidase S33" evidence="2">
    <location>
        <begin position="59"/>
        <end position="174"/>
    </location>
</feature>
<gene>
    <name evidence="3" type="ORF">MNBD_GAMMA23-344</name>
</gene>
<dbReference type="InterPro" id="IPR000073">
    <property type="entry name" value="AB_hydrolase_1"/>
</dbReference>
<reference evidence="3" key="1">
    <citation type="submission" date="2018-06" db="EMBL/GenBank/DDBJ databases">
        <authorList>
            <person name="Zhirakovskaya E."/>
        </authorList>
    </citation>
    <scope>NUCLEOTIDE SEQUENCE</scope>
</reference>
<dbReference type="InterPro" id="IPR022742">
    <property type="entry name" value="Hydrolase_4"/>
</dbReference>
<dbReference type="Pfam" id="PF00561">
    <property type="entry name" value="Abhydrolase_1"/>
    <property type="match status" value="1"/>
</dbReference>
<accession>A0A3B0ZH09</accession>
<name>A0A3B0ZH09_9ZZZZ</name>
<dbReference type="AlphaFoldDB" id="A0A3B0ZH09"/>